<dbReference type="Proteomes" id="UP000522262">
    <property type="component" value="Unassembled WGS sequence"/>
</dbReference>
<feature type="compositionally biased region" description="Low complexity" evidence="1">
    <location>
        <begin position="1"/>
        <end position="14"/>
    </location>
</feature>
<evidence type="ECO:0000313" key="2">
    <source>
        <dbReference type="EMBL" id="KAF5534066.1"/>
    </source>
</evidence>
<reference evidence="2 3" key="1">
    <citation type="submission" date="2020-05" db="EMBL/GenBank/DDBJ databases">
        <title>Identification and distribution of gene clusters putatively required for synthesis of sphingolipid metabolism inhibitors in phylogenetically diverse species of the filamentous fungus Fusarium.</title>
        <authorList>
            <person name="Kim H.-S."/>
            <person name="Busman M."/>
            <person name="Brown D.W."/>
            <person name="Divon H."/>
            <person name="Uhlig S."/>
            <person name="Proctor R.H."/>
        </authorList>
    </citation>
    <scope>NUCLEOTIDE SEQUENCE [LARGE SCALE GENOMIC DNA]</scope>
    <source>
        <strain evidence="2 3">NRRL 53147</strain>
    </source>
</reference>
<evidence type="ECO:0000313" key="3">
    <source>
        <dbReference type="Proteomes" id="UP000522262"/>
    </source>
</evidence>
<name>A0A8H5ML23_9HYPO</name>
<dbReference type="EMBL" id="JAAOAM010000312">
    <property type="protein sequence ID" value="KAF5534066.1"/>
    <property type="molecule type" value="Genomic_DNA"/>
</dbReference>
<accession>A0A8H5ML23</accession>
<dbReference type="AlphaFoldDB" id="A0A8H5ML23"/>
<gene>
    <name evidence="2" type="ORF">FMEXI_11490</name>
</gene>
<comment type="caution">
    <text evidence="2">The sequence shown here is derived from an EMBL/GenBank/DDBJ whole genome shotgun (WGS) entry which is preliminary data.</text>
</comment>
<evidence type="ECO:0000256" key="1">
    <source>
        <dbReference type="SAM" id="MobiDB-lite"/>
    </source>
</evidence>
<proteinExistence type="predicted"/>
<keyword evidence="3" id="KW-1185">Reference proteome</keyword>
<sequence>MATSSSTTALPSLAIGTTSPRRAHLGSRVSSRRGDRSWRSFASFKGTGTPSFPLNCCGSRNKRRLSTKRTRSLHHGWNSSILRTAAITVADLVQTQDALSSTLAAGLVASDTELCAASFID</sequence>
<feature type="region of interest" description="Disordered" evidence="1">
    <location>
        <begin position="1"/>
        <end position="50"/>
    </location>
</feature>
<protein>
    <submittedName>
        <fullName evidence="2">Uncharacterized protein</fullName>
    </submittedName>
</protein>
<organism evidence="2 3">
    <name type="scientific">Fusarium mexicanum</name>
    <dbReference type="NCBI Taxonomy" id="751941"/>
    <lineage>
        <taxon>Eukaryota</taxon>
        <taxon>Fungi</taxon>
        <taxon>Dikarya</taxon>
        <taxon>Ascomycota</taxon>
        <taxon>Pezizomycotina</taxon>
        <taxon>Sordariomycetes</taxon>
        <taxon>Hypocreomycetidae</taxon>
        <taxon>Hypocreales</taxon>
        <taxon>Nectriaceae</taxon>
        <taxon>Fusarium</taxon>
        <taxon>Fusarium fujikuroi species complex</taxon>
    </lineage>
</organism>